<evidence type="ECO:0000259" key="8">
    <source>
        <dbReference type="SMART" id="SM01190"/>
    </source>
</evidence>
<dbReference type="SMART" id="SM01190">
    <property type="entry name" value="EMP24_GP25L"/>
    <property type="match status" value="1"/>
</dbReference>
<evidence type="ECO:0000313" key="9">
    <source>
        <dbReference type="EMBL" id="CAG5089943.1"/>
    </source>
</evidence>
<evidence type="ECO:0000256" key="7">
    <source>
        <dbReference type="SAM" id="Phobius"/>
    </source>
</evidence>
<dbReference type="InterPro" id="IPR015720">
    <property type="entry name" value="Emp24-like"/>
</dbReference>
<evidence type="ECO:0000256" key="2">
    <source>
        <dbReference type="ARBA" id="ARBA00007104"/>
    </source>
</evidence>
<comment type="similarity">
    <text evidence="2">Belongs to the EMP24/GP25L family.</text>
</comment>
<keyword evidence="4" id="KW-0732">Signal</keyword>
<evidence type="ECO:0000256" key="4">
    <source>
        <dbReference type="ARBA" id="ARBA00022729"/>
    </source>
</evidence>
<feature type="transmembrane region" description="Helical" evidence="7">
    <location>
        <begin position="95"/>
        <end position="116"/>
    </location>
</feature>
<keyword evidence="6 7" id="KW-0472">Membrane</keyword>
<keyword evidence="3 7" id="KW-0812">Transmembrane</keyword>
<sequence length="131" mass="15836">MSMIRCNYRSFTSTVFFEFFIMDDDYEYDDYDSEEYLDFKKTLKEDDYEEDTLKSLTDRLHKIKQNHGKTMQYQAYIRAHEAKDRNIIEHNYERVNFWSAVHLLAMICTAVFQVYFLRSLFANTATKGQRA</sequence>
<evidence type="ECO:0000313" key="10">
    <source>
        <dbReference type="Proteomes" id="UP001158576"/>
    </source>
</evidence>
<accession>A0ABN7RZV7</accession>
<name>A0ABN7RZV7_OIKDI</name>
<evidence type="ECO:0000256" key="1">
    <source>
        <dbReference type="ARBA" id="ARBA00004115"/>
    </source>
</evidence>
<dbReference type="EMBL" id="OU015568">
    <property type="protein sequence ID" value="CAG5089943.1"/>
    <property type="molecule type" value="Genomic_DNA"/>
</dbReference>
<keyword evidence="5 7" id="KW-1133">Transmembrane helix</keyword>
<evidence type="ECO:0000256" key="6">
    <source>
        <dbReference type="ARBA" id="ARBA00023136"/>
    </source>
</evidence>
<evidence type="ECO:0000256" key="3">
    <source>
        <dbReference type="ARBA" id="ARBA00022692"/>
    </source>
</evidence>
<evidence type="ECO:0000256" key="5">
    <source>
        <dbReference type="ARBA" id="ARBA00022989"/>
    </source>
</evidence>
<proteinExistence type="inferred from homology"/>
<dbReference type="InterPro" id="IPR009038">
    <property type="entry name" value="GOLD_dom"/>
</dbReference>
<dbReference type="PANTHER" id="PTHR22811">
    <property type="entry name" value="TRANSMEMBRANE EMP24 DOMAIN-CONTAINING PROTEIN"/>
    <property type="match status" value="1"/>
</dbReference>
<organism evidence="9 10">
    <name type="scientific">Oikopleura dioica</name>
    <name type="common">Tunicate</name>
    <dbReference type="NCBI Taxonomy" id="34765"/>
    <lineage>
        <taxon>Eukaryota</taxon>
        <taxon>Metazoa</taxon>
        <taxon>Chordata</taxon>
        <taxon>Tunicata</taxon>
        <taxon>Appendicularia</taxon>
        <taxon>Copelata</taxon>
        <taxon>Oikopleuridae</taxon>
        <taxon>Oikopleura</taxon>
    </lineage>
</organism>
<dbReference type="Proteomes" id="UP001158576">
    <property type="component" value="Chromosome PAR"/>
</dbReference>
<feature type="domain" description="GOLD" evidence="8">
    <location>
        <begin position="3"/>
        <end position="122"/>
    </location>
</feature>
<gene>
    <name evidence="9" type="ORF">OKIOD_LOCUS3968</name>
</gene>
<dbReference type="Pfam" id="PF01105">
    <property type="entry name" value="EMP24_GP25L"/>
    <property type="match status" value="1"/>
</dbReference>
<protein>
    <submittedName>
        <fullName evidence="9">Oidioi.mRNA.OKI2018_I69.PAR.g12410.t1.cds</fullName>
    </submittedName>
</protein>
<keyword evidence="10" id="KW-1185">Reference proteome</keyword>
<reference evidence="9 10" key="1">
    <citation type="submission" date="2021-04" db="EMBL/GenBank/DDBJ databases">
        <authorList>
            <person name="Bliznina A."/>
        </authorList>
    </citation>
    <scope>NUCLEOTIDE SEQUENCE [LARGE SCALE GENOMIC DNA]</scope>
</reference>
<comment type="subcellular location">
    <subcellularLocation>
        <location evidence="1">Endoplasmic reticulum membrane</location>
        <topology evidence="1">Single-pass type I membrane protein</topology>
    </subcellularLocation>
</comment>